<dbReference type="InParanoid" id="A0A7N2MAK1"/>
<feature type="domain" description="TIR" evidence="1">
    <location>
        <begin position="36"/>
        <end position="184"/>
    </location>
</feature>
<sequence length="222" mass="25702">MQMFREIMHRSPALKFQSRLFSNRSKTQLAKRVIKPTCDVFLNHRGIDTKRTIATLLYDYLSRFNLRPFLDNKTMKPGDKLFEKIDSAIHGCKVGVAMFSPNYCQSYFCLHELALIMETKKKVIPIFCDIKPSQLRVPRNVVSDKKELRRFNWALDEAKNTVGLTFDSNKGNLSEVVTSASEIVIKSLIELENEERLMYKNFSSPNKTPVPLMPTKSILKEY</sequence>
<dbReference type="PROSITE" id="PS50104">
    <property type="entry name" value="TIR"/>
    <property type="match status" value="1"/>
</dbReference>
<name>A0A7N2MAK1_QUELO</name>
<keyword evidence="3" id="KW-1185">Reference proteome</keyword>
<dbReference type="SMART" id="SM00255">
    <property type="entry name" value="TIR"/>
    <property type="match status" value="1"/>
</dbReference>
<dbReference type="PANTHER" id="PTHR31008">
    <property type="entry name" value="COP1-INTERACTING PROTEIN-RELATED"/>
    <property type="match status" value="1"/>
</dbReference>
<dbReference type="InterPro" id="IPR035897">
    <property type="entry name" value="Toll_tir_struct_dom_sf"/>
</dbReference>
<evidence type="ECO:0000259" key="1">
    <source>
        <dbReference type="PROSITE" id="PS50104"/>
    </source>
</evidence>
<dbReference type="Gene3D" id="3.40.50.10140">
    <property type="entry name" value="Toll/interleukin-1 receptor homology (TIR) domain"/>
    <property type="match status" value="1"/>
</dbReference>
<evidence type="ECO:0000313" key="2">
    <source>
        <dbReference type="EnsemblPlants" id="QL08p019564:mrna"/>
    </source>
</evidence>
<protein>
    <recommendedName>
        <fullName evidence="1">TIR domain-containing protein</fullName>
    </recommendedName>
</protein>
<dbReference type="PANTHER" id="PTHR31008:SF16">
    <property type="entry name" value="TOLL-INTERLEUKIN-RESISTANCE (TIR) DOMAIN FAMILY PROTEIN"/>
    <property type="match status" value="1"/>
</dbReference>
<dbReference type="AlphaFoldDB" id="A0A7N2MAK1"/>
<dbReference type="FunCoup" id="A0A7N2MAK1">
    <property type="interactions" value="33"/>
</dbReference>
<dbReference type="EnsemblPlants" id="QL08p019564:mrna">
    <property type="protein sequence ID" value="QL08p019564:mrna"/>
    <property type="gene ID" value="QL08p019564"/>
</dbReference>
<dbReference type="GO" id="GO:0007165">
    <property type="term" value="P:signal transduction"/>
    <property type="evidence" value="ECO:0007669"/>
    <property type="project" value="InterPro"/>
</dbReference>
<accession>A0A7N2MAK1</accession>
<evidence type="ECO:0000313" key="3">
    <source>
        <dbReference type="Proteomes" id="UP000594261"/>
    </source>
</evidence>
<dbReference type="Pfam" id="PF01582">
    <property type="entry name" value="TIR"/>
    <property type="match status" value="1"/>
</dbReference>
<reference evidence="2 3" key="1">
    <citation type="journal article" date="2016" name="G3 (Bethesda)">
        <title>First Draft Assembly and Annotation of the Genome of a California Endemic Oak Quercus lobata Nee (Fagaceae).</title>
        <authorList>
            <person name="Sork V.L."/>
            <person name="Fitz-Gibbon S.T."/>
            <person name="Puiu D."/>
            <person name="Crepeau M."/>
            <person name="Gugger P.F."/>
            <person name="Sherman R."/>
            <person name="Stevens K."/>
            <person name="Langley C.H."/>
            <person name="Pellegrini M."/>
            <person name="Salzberg S.L."/>
        </authorList>
    </citation>
    <scope>NUCLEOTIDE SEQUENCE [LARGE SCALE GENOMIC DNA]</scope>
    <source>
        <strain evidence="2 3">cv. SW786</strain>
    </source>
</reference>
<dbReference type="Proteomes" id="UP000594261">
    <property type="component" value="Chromosome 8"/>
</dbReference>
<dbReference type="OMA" id="ISPRYCE"/>
<dbReference type="EMBL" id="LRBV02000008">
    <property type="status" value="NOT_ANNOTATED_CDS"/>
    <property type="molecule type" value="Genomic_DNA"/>
</dbReference>
<proteinExistence type="predicted"/>
<dbReference type="SUPFAM" id="SSF52200">
    <property type="entry name" value="Toll/Interleukin receptor TIR domain"/>
    <property type="match status" value="1"/>
</dbReference>
<dbReference type="Gramene" id="QL08p019564:mrna">
    <property type="protein sequence ID" value="QL08p019564:mrna"/>
    <property type="gene ID" value="QL08p019564"/>
</dbReference>
<dbReference type="InterPro" id="IPR000157">
    <property type="entry name" value="TIR_dom"/>
</dbReference>
<reference evidence="2" key="2">
    <citation type="submission" date="2021-01" db="UniProtKB">
        <authorList>
            <consortium name="EnsemblPlants"/>
        </authorList>
    </citation>
    <scope>IDENTIFICATION</scope>
</reference>
<organism evidence="2 3">
    <name type="scientific">Quercus lobata</name>
    <name type="common">Valley oak</name>
    <dbReference type="NCBI Taxonomy" id="97700"/>
    <lineage>
        <taxon>Eukaryota</taxon>
        <taxon>Viridiplantae</taxon>
        <taxon>Streptophyta</taxon>
        <taxon>Embryophyta</taxon>
        <taxon>Tracheophyta</taxon>
        <taxon>Spermatophyta</taxon>
        <taxon>Magnoliopsida</taxon>
        <taxon>eudicotyledons</taxon>
        <taxon>Gunneridae</taxon>
        <taxon>Pentapetalae</taxon>
        <taxon>rosids</taxon>
        <taxon>fabids</taxon>
        <taxon>Fagales</taxon>
        <taxon>Fagaceae</taxon>
        <taxon>Quercus</taxon>
    </lineage>
</organism>